<gene>
    <name evidence="1" type="ORF">MRATA1EN1_LOCUS15989</name>
</gene>
<dbReference type="Proteomes" id="UP001176941">
    <property type="component" value="Chromosome 26"/>
</dbReference>
<dbReference type="EMBL" id="OX459962">
    <property type="protein sequence ID" value="CAI9167027.1"/>
    <property type="molecule type" value="Genomic_DNA"/>
</dbReference>
<name>A0ABN8YZM4_RANTA</name>
<reference evidence="1" key="1">
    <citation type="submission" date="2023-04" db="EMBL/GenBank/DDBJ databases">
        <authorList>
            <consortium name="ELIXIR-Norway"/>
        </authorList>
    </citation>
    <scope>NUCLEOTIDE SEQUENCE [LARGE SCALE GENOMIC DNA]</scope>
</reference>
<accession>A0ABN8YZM4</accession>
<proteinExistence type="predicted"/>
<evidence type="ECO:0000313" key="2">
    <source>
        <dbReference type="Proteomes" id="UP001176941"/>
    </source>
</evidence>
<protein>
    <submittedName>
        <fullName evidence="1">Uncharacterized protein</fullName>
    </submittedName>
</protein>
<keyword evidence="2" id="KW-1185">Reference proteome</keyword>
<evidence type="ECO:0000313" key="1">
    <source>
        <dbReference type="EMBL" id="CAI9167027.1"/>
    </source>
</evidence>
<organism evidence="1 2">
    <name type="scientific">Rangifer tarandus platyrhynchus</name>
    <name type="common">Svalbard reindeer</name>
    <dbReference type="NCBI Taxonomy" id="3082113"/>
    <lineage>
        <taxon>Eukaryota</taxon>
        <taxon>Metazoa</taxon>
        <taxon>Chordata</taxon>
        <taxon>Craniata</taxon>
        <taxon>Vertebrata</taxon>
        <taxon>Euteleostomi</taxon>
        <taxon>Mammalia</taxon>
        <taxon>Eutheria</taxon>
        <taxon>Laurasiatheria</taxon>
        <taxon>Artiodactyla</taxon>
        <taxon>Ruminantia</taxon>
        <taxon>Pecora</taxon>
        <taxon>Cervidae</taxon>
        <taxon>Odocoileinae</taxon>
        <taxon>Rangifer</taxon>
    </lineage>
</organism>
<sequence length="170" mass="18718">MYSFSSFSKACVLAKSIQLSLTQCDPMDCSLLGFSVYGILQARILEWVANSSSRDLPKPGIKPASLCLLHWQVGSLPLVPPEKPRQEYWSGLLCPPQGDLPDSDIKPVSLTSTYIGMWILYLWCQLGSPILQCLHSIQTIVTYSDSCVSLLTSLPAFIHICLPPIQSQSS</sequence>